<keyword evidence="3 9" id="KW-0689">Ribosomal protein</keyword>
<sequence length="420" mass="47955">MRLTALLMKLQNEIYFRKRLWKNRKTLRKVINTATPKALLDKGVEIHDALDVAANEFVPEPFELPEPHGIPDAMRKDSRNPNWHDKEAYLVHTNSRLLEGDKHMCLLTKTVRYEGLPAPLAEHIARHALGERHQAAAKEALAQVHLYDCTQLKLPRRIDLAKPHWRFAREFGVPVQRKVPHVLASYHHLCDRLTTQLPEVMDRTRFSNVISNACFQKADANTLVFKSAIDTLTTSKVPLPAFSCPQDVQATADQAMPDLYPAKYTLDLDKGNIYRMDDVYPVPRMTLNQHPHTLNVTHPHHYFWFPKEKLARAILACFTFAASRARQLYGADTLTLPEPLALQCTYSDVETFGFLAYQLNTLDLSSDEGIKNQVWVESEPHKLFDHCNHNEGMVGHNPAVFQRILALYTNGFSQLPSTEA</sequence>
<name>A0A023FJT9_AMBCJ</name>
<dbReference type="Pfam" id="PF07147">
    <property type="entry name" value="PDCD9"/>
    <property type="match status" value="1"/>
</dbReference>
<evidence type="ECO:0000256" key="4">
    <source>
        <dbReference type="ARBA" id="ARBA00023128"/>
    </source>
</evidence>
<evidence type="ECO:0000256" key="3">
    <source>
        <dbReference type="ARBA" id="ARBA00022980"/>
    </source>
</evidence>
<dbReference type="PANTHER" id="PTHR15889:SF2">
    <property type="entry name" value="LARGE RIBOSOMAL SUBUNIT PROTEIN ML37"/>
    <property type="match status" value="1"/>
</dbReference>
<keyword evidence="2" id="KW-0809">Transit peptide</keyword>
<accession>A0A023FJT9</accession>
<dbReference type="GO" id="GO:0005840">
    <property type="term" value="C:ribosome"/>
    <property type="evidence" value="ECO:0007669"/>
    <property type="project" value="UniProtKB-KW"/>
</dbReference>
<evidence type="ECO:0000313" key="9">
    <source>
        <dbReference type="EMBL" id="JAC21917.1"/>
    </source>
</evidence>
<dbReference type="InterPro" id="IPR052482">
    <property type="entry name" value="mtLSU_mL37"/>
</dbReference>
<organism evidence="9">
    <name type="scientific">Amblyomma cajennense</name>
    <name type="common">Cayenne tick</name>
    <name type="synonym">Acarus cajennensis</name>
    <dbReference type="NCBI Taxonomy" id="34607"/>
    <lineage>
        <taxon>Eukaryota</taxon>
        <taxon>Metazoa</taxon>
        <taxon>Ecdysozoa</taxon>
        <taxon>Arthropoda</taxon>
        <taxon>Chelicerata</taxon>
        <taxon>Arachnida</taxon>
        <taxon>Acari</taxon>
        <taxon>Parasitiformes</taxon>
        <taxon>Ixodida</taxon>
        <taxon>Ixodoidea</taxon>
        <taxon>Ixodidae</taxon>
        <taxon>Amblyomminae</taxon>
        <taxon>Amblyomma</taxon>
    </lineage>
</organism>
<dbReference type="GO" id="GO:1990904">
    <property type="term" value="C:ribonucleoprotein complex"/>
    <property type="evidence" value="ECO:0007669"/>
    <property type="project" value="UniProtKB-KW"/>
</dbReference>
<keyword evidence="4" id="KW-0496">Mitochondrion</keyword>
<proteinExistence type="evidence at transcript level"/>
<comment type="subcellular location">
    <subcellularLocation>
        <location evidence="1">Mitochondrion</location>
    </subcellularLocation>
</comment>
<evidence type="ECO:0000256" key="1">
    <source>
        <dbReference type="ARBA" id="ARBA00004173"/>
    </source>
</evidence>
<evidence type="ECO:0000256" key="8">
    <source>
        <dbReference type="ARBA" id="ARBA00041617"/>
    </source>
</evidence>
<evidence type="ECO:0000256" key="7">
    <source>
        <dbReference type="ARBA" id="ARBA00039442"/>
    </source>
</evidence>
<dbReference type="InterPro" id="IPR010793">
    <property type="entry name" value="Ribosomal_mL37/mL65"/>
</dbReference>
<dbReference type="GO" id="GO:0006412">
    <property type="term" value="P:translation"/>
    <property type="evidence" value="ECO:0007669"/>
    <property type="project" value="InterPro"/>
</dbReference>
<evidence type="ECO:0000256" key="2">
    <source>
        <dbReference type="ARBA" id="ARBA00022946"/>
    </source>
</evidence>
<comment type="similarity">
    <text evidence="6">Belongs to the mitochondrion-specific ribosomal protein mL37 family.</text>
</comment>
<keyword evidence="5" id="KW-0687">Ribonucleoprotein</keyword>
<dbReference type="AlphaFoldDB" id="A0A023FJT9"/>
<dbReference type="GO" id="GO:0003735">
    <property type="term" value="F:structural constituent of ribosome"/>
    <property type="evidence" value="ECO:0007669"/>
    <property type="project" value="InterPro"/>
</dbReference>
<reference evidence="9" key="1">
    <citation type="submission" date="2014-03" db="EMBL/GenBank/DDBJ databases">
        <title>The sialotranscriptome of Amblyomma triste, Amblyomma parvum and Amblyomma cajennense ticks, uncovered by 454-based RNA-seq.</title>
        <authorList>
            <person name="Garcia G.R."/>
            <person name="Gardinassi L.G."/>
            <person name="Ribeiro J.M."/>
            <person name="Anatriello E."/>
            <person name="Ferreira B.R."/>
            <person name="Moreira H.N."/>
            <person name="Mafra C."/>
            <person name="Olegario M.M."/>
            <person name="Szabo P.J."/>
            <person name="Miranda-Santos I.K."/>
            <person name="Maruyama S.R."/>
        </authorList>
    </citation>
    <scope>NUCLEOTIDE SEQUENCE</scope>
    <source>
        <strain evidence="9">Uberlandia</strain>
        <tissue evidence="9">Salivary glands</tissue>
    </source>
</reference>
<protein>
    <recommendedName>
        <fullName evidence="7">Large ribosomal subunit protein mL37</fullName>
    </recommendedName>
    <alternativeName>
        <fullName evidence="8">39S ribosomal protein L37, mitochondrial</fullName>
    </alternativeName>
</protein>
<evidence type="ECO:0000256" key="6">
    <source>
        <dbReference type="ARBA" id="ARBA00037985"/>
    </source>
</evidence>
<dbReference type="EMBL" id="GBBK01002565">
    <property type="protein sequence ID" value="JAC21917.1"/>
    <property type="molecule type" value="mRNA"/>
</dbReference>
<dbReference type="PANTHER" id="PTHR15889">
    <property type="entry name" value="MITOCHONDRIAL RIBOSOMAL PROTEIN L37"/>
    <property type="match status" value="1"/>
</dbReference>
<evidence type="ECO:0000256" key="5">
    <source>
        <dbReference type="ARBA" id="ARBA00023274"/>
    </source>
</evidence>
<dbReference type="GO" id="GO:0005739">
    <property type="term" value="C:mitochondrion"/>
    <property type="evidence" value="ECO:0007669"/>
    <property type="project" value="UniProtKB-SubCell"/>
</dbReference>